<dbReference type="Pfam" id="PF01493">
    <property type="entry name" value="GXGXG"/>
    <property type="match status" value="1"/>
</dbReference>
<comment type="pathway">
    <text evidence="3">Energy metabolism; nitrogen metabolism.</text>
</comment>
<keyword evidence="13" id="KW-0408">Iron</keyword>
<dbReference type="CDD" id="cd00713">
    <property type="entry name" value="GltS"/>
    <property type="match status" value="1"/>
</dbReference>
<evidence type="ECO:0000256" key="6">
    <source>
        <dbReference type="ARBA" id="ARBA00022605"/>
    </source>
</evidence>
<dbReference type="PANTHER" id="PTHR11938:SF133">
    <property type="entry name" value="GLUTAMATE SYNTHASE (NADH)"/>
    <property type="match status" value="1"/>
</dbReference>
<dbReference type="OrthoDB" id="4327079at2759"/>
<dbReference type="SUPFAM" id="SSF69336">
    <property type="entry name" value="Alpha subunit of glutamate synthase, C-terminal domain"/>
    <property type="match status" value="1"/>
</dbReference>
<dbReference type="NCBIfam" id="NF008730">
    <property type="entry name" value="PRK11750.1"/>
    <property type="match status" value="1"/>
</dbReference>
<dbReference type="PROSITE" id="PS51278">
    <property type="entry name" value="GATASE_TYPE_2"/>
    <property type="match status" value="1"/>
</dbReference>
<evidence type="ECO:0000256" key="20">
    <source>
        <dbReference type="SAM" id="MobiDB-lite"/>
    </source>
</evidence>
<feature type="region of interest" description="Disordered" evidence="20">
    <location>
        <begin position="629"/>
        <end position="651"/>
    </location>
</feature>
<evidence type="ECO:0000256" key="7">
    <source>
        <dbReference type="ARBA" id="ARBA00022630"/>
    </source>
</evidence>
<feature type="region of interest" description="Disordered" evidence="20">
    <location>
        <begin position="182"/>
        <end position="239"/>
    </location>
</feature>
<dbReference type="InterPro" id="IPR018247">
    <property type="entry name" value="EF_Hand_1_Ca_BS"/>
</dbReference>
<keyword evidence="6" id="KW-0028">Amino-acid biosynthesis</keyword>
<dbReference type="Gene3D" id="1.10.238.10">
    <property type="entry name" value="EF-hand"/>
    <property type="match status" value="1"/>
</dbReference>
<evidence type="ECO:0000256" key="5">
    <source>
        <dbReference type="ARBA" id="ARBA00009716"/>
    </source>
</evidence>
<evidence type="ECO:0000256" key="9">
    <source>
        <dbReference type="ARBA" id="ARBA00022723"/>
    </source>
</evidence>
<organism evidence="24 25">
    <name type="scientific">Symbiodinium microadriaticum</name>
    <name type="common">Dinoflagellate</name>
    <name type="synonym">Zooxanthella microadriatica</name>
    <dbReference type="NCBI Taxonomy" id="2951"/>
    <lineage>
        <taxon>Eukaryota</taxon>
        <taxon>Sar</taxon>
        <taxon>Alveolata</taxon>
        <taxon>Dinophyceae</taxon>
        <taxon>Suessiales</taxon>
        <taxon>Symbiodiniaceae</taxon>
        <taxon>Symbiodinium</taxon>
    </lineage>
</organism>
<evidence type="ECO:0000256" key="12">
    <source>
        <dbReference type="ARBA" id="ARBA00023002"/>
    </source>
</evidence>
<dbReference type="OMA" id="AFRGYSP"/>
<keyword evidence="10" id="KW-0106">Calcium</keyword>
<dbReference type="EC" id="1.4.7.1" evidence="18"/>
<dbReference type="PANTHER" id="PTHR11938">
    <property type="entry name" value="FAD NADPH DEHYDROGENASE/OXIDOREDUCTASE"/>
    <property type="match status" value="1"/>
</dbReference>
<dbReference type="InterPro" id="IPR013785">
    <property type="entry name" value="Aldolase_TIM"/>
</dbReference>
<evidence type="ECO:0000256" key="19">
    <source>
        <dbReference type="SAM" id="Coils"/>
    </source>
</evidence>
<evidence type="ECO:0000256" key="14">
    <source>
        <dbReference type="ARBA" id="ARBA00023014"/>
    </source>
</evidence>
<evidence type="ECO:0000256" key="15">
    <source>
        <dbReference type="ARBA" id="ARBA00023164"/>
    </source>
</evidence>
<evidence type="ECO:0000259" key="22">
    <source>
        <dbReference type="PROSITE" id="PS51278"/>
    </source>
</evidence>
<keyword evidence="8" id="KW-0288">FMN</keyword>
<keyword evidence="9" id="KW-0479">Metal-binding</keyword>
<feature type="compositionally biased region" description="Polar residues" evidence="20">
    <location>
        <begin position="629"/>
        <end position="639"/>
    </location>
</feature>
<evidence type="ECO:0000256" key="2">
    <source>
        <dbReference type="ARBA" id="ARBA00001927"/>
    </source>
</evidence>
<dbReference type="Gene3D" id="3.60.20.10">
    <property type="entry name" value="Glutamine Phosphoribosylpyrophosphate, subunit 1, domain 1"/>
    <property type="match status" value="1"/>
</dbReference>
<keyword evidence="15" id="KW-0314">Glutamate biosynthesis</keyword>
<evidence type="ECO:0000256" key="13">
    <source>
        <dbReference type="ARBA" id="ARBA00023004"/>
    </source>
</evidence>
<evidence type="ECO:0000259" key="21">
    <source>
        <dbReference type="PROSITE" id="PS50222"/>
    </source>
</evidence>
<comment type="similarity">
    <text evidence="5">Belongs to the glutamate synthase family.</text>
</comment>
<dbReference type="PROSITE" id="PS51747">
    <property type="entry name" value="CYT_DCMP_DEAMINASES_2"/>
    <property type="match status" value="1"/>
</dbReference>
<dbReference type="GO" id="GO:0016041">
    <property type="term" value="F:glutamate synthase (ferredoxin) activity"/>
    <property type="evidence" value="ECO:0007669"/>
    <property type="project" value="UniProtKB-EC"/>
</dbReference>
<feature type="compositionally biased region" description="Polar residues" evidence="20">
    <location>
        <begin position="492"/>
        <end position="505"/>
    </location>
</feature>
<evidence type="ECO:0000256" key="8">
    <source>
        <dbReference type="ARBA" id="ARBA00022643"/>
    </source>
</evidence>
<keyword evidence="7" id="KW-0285">Flavoprotein</keyword>
<feature type="domain" description="EF-hand" evidence="21">
    <location>
        <begin position="55"/>
        <end position="90"/>
    </location>
</feature>
<dbReference type="GO" id="GO:0005509">
    <property type="term" value="F:calcium ion binding"/>
    <property type="evidence" value="ECO:0007669"/>
    <property type="project" value="InterPro"/>
</dbReference>
<dbReference type="GO" id="GO:0019676">
    <property type="term" value="P:ammonia assimilation cycle"/>
    <property type="evidence" value="ECO:0007669"/>
    <property type="project" value="TreeGrafter"/>
</dbReference>
<evidence type="ECO:0000313" key="24">
    <source>
        <dbReference type="EMBL" id="OLP90065.1"/>
    </source>
</evidence>
<dbReference type="InterPro" id="IPR016193">
    <property type="entry name" value="Cytidine_deaminase-like"/>
</dbReference>
<evidence type="ECO:0000256" key="18">
    <source>
        <dbReference type="ARBA" id="ARBA00039085"/>
    </source>
</evidence>
<feature type="domain" description="Glutamine amidotransferase type-2" evidence="22">
    <location>
        <begin position="704"/>
        <end position="1105"/>
    </location>
</feature>
<comment type="caution">
    <text evidence="24">The sequence shown here is derived from an EMBL/GenBank/DDBJ whole genome shotgun (WGS) entry which is preliminary data.</text>
</comment>
<dbReference type="SUPFAM" id="SSF47473">
    <property type="entry name" value="EF-hand"/>
    <property type="match status" value="1"/>
</dbReference>
<evidence type="ECO:0000256" key="17">
    <source>
        <dbReference type="ARBA" id="ARBA00037928"/>
    </source>
</evidence>
<dbReference type="CDD" id="cd02808">
    <property type="entry name" value="GltS_FMN"/>
    <property type="match status" value="1"/>
</dbReference>
<evidence type="ECO:0000256" key="1">
    <source>
        <dbReference type="ARBA" id="ARBA00001917"/>
    </source>
</evidence>
<dbReference type="Pfam" id="PF01645">
    <property type="entry name" value="Glu_synthase"/>
    <property type="match status" value="1"/>
</dbReference>
<dbReference type="InterPro" id="IPR002932">
    <property type="entry name" value="Glu_synthdom"/>
</dbReference>
<feature type="region of interest" description="Disordered" evidence="20">
    <location>
        <begin position="479"/>
        <end position="505"/>
    </location>
</feature>
<sequence length="2544" mass="278839">MGNSNAALGQLQKHRGGWLLCLDENQRVKCVTRQQAQPSDARLAAERARQESKAQLDSLMRELFRLQDLNKNGFLEEQELIKLNQKIAMLHYGKDSKNADRNEVEQKYRNHFREHLDAEGNPVDFNRFKEYMIGMLNSIDPDPRVQEMTLEQWIAEAESGRAAFFCNSMSSHLVAQGGGVHRAEATPEQGESQALPAQSHGRPRCPRGKTNCSCTSRPFPTAGMPPVGRPSQRNDSDEDMWSVASEATLVELAKLRLVMLAMACLILPLGISELWRQMVRLTPLHAGSRRSQGKPIGREQPCIILFSRAAPADIPDASPVEIPHETQAQEPTAKRLCLVLEMGSSSAARTSRTLIMALVRLNVEDIQEVGGAHGERQEDVAAGLEQHATPRPPKAMQVKVAVKEAATEAQTSAETLQRLLRAQTAGAQDADRMQRLADHGHELLSWYARRVAELEQENKTLRSSSLKEADPQHYRIDSAEEEEVLGPEQPGDSCQESLRNSKTREPSSLQSLFEIDWDNLGAELLEKAKQHCLQPLPSHGVDTKVLHDPRENLLALDRLLDALPESQSQLIWWQFARYESELGYLRSVIASYEEICLSRVEEAACEVRAGLPPDAAAEEKTKHVIASLQSPSLATQPRRAQQRKEAKEQPNVSTNAALLGAVGGFSLAAGRRASRRGEAILMQARGDEYHVYPAERVLGEKDACGVGMIANMEKPASHELLEVALRALSCMEHRGACSGGMDSNIAICGGDDSGDGAGVMTQIPWELFGCDVNLPDDTGTCAVGMLFLSKDTDVRIDAKIKLESSLTQEGFDILGYRIVPVDASVLGERSAQTEPWMEQIFISHPTARDAEMETLLYIARKRVEDSLSYEALYVASLSPKTIVYKGMLKSSAIVSYYKDLRDPRYKVQYALWHRRFSTNTMPRWPLAQPFRYLGHNGEINTIQGNYNWTHARSGSFEHPNFGYRMREVLPPCRAENSDSGNMDCYLELILRCNRELPEALMMMIPEAYKAADEKSSKKVTEFYEYWGALQEAWDGPALVAFCDGEYMGATLDRNGLRPARYFQLNDGTCVVSSETGILDSELFPAAMFKSKGRLGPGAMVAIDLHTGELIENDEIKKKMAAKKPYGDWNKVFREEMGREPFLSADHDLAVPRAIEQNLMTMQFDMGYTIEDVEMVVEAMAQTGKEPTFCMGNDKPLAVVSDRAHVLYDYFTQRFAQVTNPAIDPYRESLVMSTDVFLGRQGNLMAEAPTYFQNKANNRLVKVDSPFLNERQLYGIKNSGLLTVQLSTRYDFERGPGALEKAVSDLCYEASNAIRNGAELIILSDVPRNSDFMSFDVSDPDIELERSMLAIPPLLAVGAVHHYLIQQGLRTQASLVVSTGQCWSTHHFACLIGYGASAVCPYLALAHIRRWHSTDKGAAKADGQRVEEVQANYKRAINAGLKKIMSKMGISVLESYRGAQIFQCIGLDEKVVERAFTGTPCTAPALSFTDIANESMMFHRRAFPELEETAEKLEFAGWYRYIKNKGEFHMNNPDMARALHRAVRNKEPLAYEEYRRQIMDGRPVTAIRDLLDFASDRQPVPLQEVEDALSICNRFVTGGMSLGALSREAHEVIALGMNRIGGMSNSGEGGEDPVRFHPIEDVDEEGNSATFSHLNGLRNGDSATSATKQVASGRFGVTAAYLRSAKQLEIKIAQGAKPGEGGQLPGPKVDEYIARLRNSVPGVELISPPPHHDIYSIEDLAQLIFDLHQVSPDAKVSVKLVASAGIGTIAAGVAKANADVIQISGHDGGTGASPLSSIMHAGGPWEQGLSEVQGVLVANGLRNRVTLRVDGGIKTGWDIVVAAMMGAEEFGFGSVAMIAEGCIMARVCHMNRCPVGVATQREDLRRKFPGTPDHVANFMLFVAEEVRTIIAALGYRSLDEVIGRSDLLRPRAENAVRTNVPQPAMASGRRKQRTPKQLVKTSSIDLNGFFLDEQPEESERLAWVGAKRGSAAHSNGPVLDDEILSDREVSAVIESNGGSVVKEMSIQNVDRSVGGRIAGAIASKHGDDGFKGEIKLSFVGSAGQSFGVWNTSGVHLRVEGDCNDYVGKGINGGTIVAIKPEDSSFSSEQNVIAGNTCLYGATGGQVFLSGRVGERFGIRNAGCEAVIEGSGDHLGEYMTNGVIIALGTVGRNVGAGMSGGLLYIYDPEEKGLQLNADNRRNAFRITARAGQEQLKSLIQRHHDLTGSSIAAAILQMASRSRSPKREIGVSVAEDVQAAHSLRERYEAPRQSKFRVSAILRFVRTDGSCDIFEAVNAEPHDANIRGAICAERVALCQFQKEELQKGSRVVRVVCATDCEDPIFPGPLCREFLTATCDPSIEVVATGSKGSWEIQPLKELLPLPSLYRNLDNEAAKAKAAAMGKEAKEPEDQRFAKLYQAAAALALAQGKQTTIYPLAFAAAASFEDGRICTAAELKGIEYGCTVDAVSLLLPELVRARKEGRPGASAILQVDNYGLAHAPFAAARSLLIEHGFGEVLLTAHSDDGKWAAPIAAKESLPHANFLAIF</sequence>
<name>A0A1Q9D4I5_SYMMI</name>
<dbReference type="Proteomes" id="UP000186817">
    <property type="component" value="Unassembled WGS sequence"/>
</dbReference>
<evidence type="ECO:0000256" key="10">
    <source>
        <dbReference type="ARBA" id="ARBA00022837"/>
    </source>
</evidence>
<keyword evidence="19" id="KW-0175">Coiled coil</keyword>
<reference evidence="24 25" key="1">
    <citation type="submission" date="2016-02" db="EMBL/GenBank/DDBJ databases">
        <title>Genome analysis of coral dinoflagellate symbionts highlights evolutionary adaptations to a symbiotic lifestyle.</title>
        <authorList>
            <person name="Aranda M."/>
            <person name="Li Y."/>
            <person name="Liew Y.J."/>
            <person name="Baumgarten S."/>
            <person name="Simakov O."/>
            <person name="Wilson M."/>
            <person name="Piel J."/>
            <person name="Ashoor H."/>
            <person name="Bougouffa S."/>
            <person name="Bajic V.B."/>
            <person name="Ryu T."/>
            <person name="Ravasi T."/>
            <person name="Bayer T."/>
            <person name="Micklem G."/>
            <person name="Kim H."/>
            <person name="Bhak J."/>
            <person name="Lajeunesse T.C."/>
            <person name="Voolstra C.R."/>
        </authorList>
    </citation>
    <scope>NUCLEOTIDE SEQUENCE [LARGE SCALE GENOMIC DNA]</scope>
    <source>
        <strain evidence="24 25">CCMP2467</strain>
    </source>
</reference>
<dbReference type="InterPro" id="IPR002048">
    <property type="entry name" value="EF_hand_dom"/>
</dbReference>
<dbReference type="InterPro" id="IPR029055">
    <property type="entry name" value="Ntn_hydrolases_N"/>
</dbReference>
<feature type="domain" description="CMP/dCMP-type deaminase" evidence="23">
    <location>
        <begin position="2248"/>
        <end position="2385"/>
    </location>
</feature>
<dbReference type="SUPFAM" id="SSF51395">
    <property type="entry name" value="FMN-linked oxidoreductases"/>
    <property type="match status" value="1"/>
</dbReference>
<gene>
    <name evidence="24" type="primary">gltB</name>
    <name evidence="24" type="ORF">AK812_SmicGene28419</name>
</gene>
<evidence type="ECO:0000256" key="4">
    <source>
        <dbReference type="ARBA" id="ARBA00004909"/>
    </source>
</evidence>
<dbReference type="GO" id="GO:0051538">
    <property type="term" value="F:3 iron, 4 sulfur cluster binding"/>
    <property type="evidence" value="ECO:0007669"/>
    <property type="project" value="UniProtKB-KW"/>
</dbReference>
<evidence type="ECO:0000256" key="3">
    <source>
        <dbReference type="ARBA" id="ARBA00004802"/>
    </source>
</evidence>
<evidence type="ECO:0000313" key="25">
    <source>
        <dbReference type="Proteomes" id="UP000186817"/>
    </source>
</evidence>
<protein>
    <recommendedName>
        <fullName evidence="18">glutamate synthase (ferredoxin)</fullName>
        <ecNumber evidence="18">1.4.7.1</ecNumber>
    </recommendedName>
</protein>
<dbReference type="EMBL" id="LSRX01000730">
    <property type="protein sequence ID" value="OLP90065.1"/>
    <property type="molecule type" value="Genomic_DNA"/>
</dbReference>
<dbReference type="InterPro" id="IPR002125">
    <property type="entry name" value="CMP_dCMP_dom"/>
</dbReference>
<dbReference type="FunFam" id="3.20.20.70:FF:000084">
    <property type="entry name" value="Ferredoxin-dependent glutamate synthase, chloroplastic"/>
    <property type="match status" value="1"/>
</dbReference>
<dbReference type="InterPro" id="IPR050711">
    <property type="entry name" value="ET-N_metabolism_enzyme"/>
</dbReference>
<evidence type="ECO:0000256" key="11">
    <source>
        <dbReference type="ARBA" id="ARBA00022962"/>
    </source>
</evidence>
<comment type="cofactor">
    <cofactor evidence="2">
        <name>[3Fe-4S] cluster</name>
        <dbReference type="ChEBI" id="CHEBI:21137"/>
    </cofactor>
</comment>
<dbReference type="UniPathway" id="UPA00045"/>
<dbReference type="InterPro" id="IPR002489">
    <property type="entry name" value="Glu_synth_asu_C"/>
</dbReference>
<dbReference type="InterPro" id="IPR017932">
    <property type="entry name" value="GATase_2_dom"/>
</dbReference>
<dbReference type="InterPro" id="IPR006982">
    <property type="entry name" value="Glu_synth_centr_N"/>
</dbReference>
<dbReference type="InterPro" id="IPR011992">
    <property type="entry name" value="EF-hand-dom_pair"/>
</dbReference>
<evidence type="ECO:0000259" key="23">
    <source>
        <dbReference type="PROSITE" id="PS51747"/>
    </source>
</evidence>
<comment type="cofactor">
    <cofactor evidence="1">
        <name>FMN</name>
        <dbReference type="ChEBI" id="CHEBI:58210"/>
    </cofactor>
</comment>
<dbReference type="Pfam" id="PF04898">
    <property type="entry name" value="Glu_syn_central"/>
    <property type="match status" value="1"/>
</dbReference>
<proteinExistence type="inferred from homology"/>
<dbReference type="CDD" id="cd01283">
    <property type="entry name" value="cytidine_deaminase"/>
    <property type="match status" value="1"/>
</dbReference>
<dbReference type="Pfam" id="PF00310">
    <property type="entry name" value="GATase_2"/>
    <property type="match status" value="1"/>
</dbReference>
<keyword evidence="16" id="KW-0003">3Fe-4S</keyword>
<keyword evidence="12" id="KW-0560">Oxidoreductase</keyword>
<dbReference type="SUPFAM" id="SSF53927">
    <property type="entry name" value="Cytidine deaminase-like"/>
    <property type="match status" value="1"/>
</dbReference>
<keyword evidence="14" id="KW-0411">Iron-sulfur</keyword>
<dbReference type="GO" id="GO:0006537">
    <property type="term" value="P:glutamate biosynthetic process"/>
    <property type="evidence" value="ECO:0007669"/>
    <property type="project" value="UniProtKB-KW"/>
</dbReference>
<dbReference type="PROSITE" id="PS00018">
    <property type="entry name" value="EF_HAND_1"/>
    <property type="match status" value="1"/>
</dbReference>
<dbReference type="PROSITE" id="PS50222">
    <property type="entry name" value="EF_HAND_2"/>
    <property type="match status" value="1"/>
</dbReference>
<evidence type="ECO:0000256" key="16">
    <source>
        <dbReference type="ARBA" id="ARBA00023291"/>
    </source>
</evidence>
<feature type="coiled-coil region" evidence="19">
    <location>
        <begin position="42"/>
        <end position="69"/>
    </location>
</feature>
<comment type="pathway">
    <text evidence="4">Nitrogen metabolism.</text>
</comment>
<accession>A0A1Q9D4I5</accession>
<dbReference type="Gene3D" id="3.40.140.10">
    <property type="entry name" value="Cytidine Deaminase, domain 2"/>
    <property type="match status" value="1"/>
</dbReference>
<dbReference type="Gene3D" id="3.20.20.70">
    <property type="entry name" value="Aldolase class I"/>
    <property type="match status" value="2"/>
</dbReference>
<dbReference type="Gene3D" id="2.160.20.60">
    <property type="entry name" value="Glutamate synthase, alpha subunit, C-terminal domain"/>
    <property type="match status" value="1"/>
</dbReference>
<dbReference type="InterPro" id="IPR036485">
    <property type="entry name" value="Glu_synth_asu_C_sf"/>
</dbReference>
<comment type="pathway">
    <text evidence="17">Amino-acid biosynthesis; L-glutamate biosynthesis via GLT pathway; L-glutamate from 2-oxoglutarate and L-glutamine (ferredoxin route): step 1/1.</text>
</comment>
<keyword evidence="25" id="KW-1185">Reference proteome</keyword>
<keyword evidence="11" id="KW-0315">Glutamine amidotransferase</keyword>
<dbReference type="SUPFAM" id="SSF56235">
    <property type="entry name" value="N-terminal nucleophile aminohydrolases (Ntn hydrolases)"/>
    <property type="match status" value="1"/>
</dbReference>